<feature type="transmembrane region" description="Helical" evidence="1">
    <location>
        <begin position="144"/>
        <end position="163"/>
    </location>
</feature>
<reference evidence="2" key="1">
    <citation type="submission" date="2018-07" db="EMBL/GenBank/DDBJ databases">
        <authorList>
            <person name="Quirk P.G."/>
            <person name="Krulwich T.A."/>
        </authorList>
    </citation>
    <scope>NUCLEOTIDE SEQUENCE</scope>
    <source>
        <strain evidence="2">96224</strain>
    </source>
</reference>
<feature type="transmembrane region" description="Helical" evidence="1">
    <location>
        <begin position="223"/>
        <end position="244"/>
    </location>
</feature>
<keyword evidence="1" id="KW-1133">Transmembrane helix</keyword>
<evidence type="ECO:0000313" key="2">
    <source>
        <dbReference type="EMBL" id="SUZ10337.1"/>
    </source>
</evidence>
<evidence type="ECO:0000256" key="1">
    <source>
        <dbReference type="SAM" id="Phobius"/>
    </source>
</evidence>
<name>A0A381L9Q4_BLUGR</name>
<keyword evidence="1" id="KW-0812">Transmembrane</keyword>
<sequence length="283" mass="32158">MTLSQKNAKWLATLSFVANFFAQLHGMLATPNMKDIHDANLSFWSPQPILVLIIFIPQLVLQLTWQFRLWTIDSQFDADKFIEVEQMVDYVPYYALGNLCIAIWMIFWKQADLKTANLFVMVNSFTQLYYVFGRLPPMEAQSISSILTYAVSTTLAGIGILDLLHNGSVAYFDHQGPNLTVKILTLVFFIALVYFSDWLLGACLVYDLVALAIGQWGIGQKSWGMLLGVYALGTAFIVILQNFIRYDQFFSTCKEHTDISRPSYFKKTTSGYTTVPNNESDLE</sequence>
<accession>A0A381L9Q4</accession>
<dbReference type="OrthoDB" id="2332199at2759"/>
<keyword evidence="1" id="KW-0472">Membrane</keyword>
<protein>
    <submittedName>
        <fullName evidence="2">Bgt-2196</fullName>
    </submittedName>
</protein>
<feature type="transmembrane region" description="Helical" evidence="1">
    <location>
        <begin position="114"/>
        <end position="132"/>
    </location>
</feature>
<feature type="transmembrane region" description="Helical" evidence="1">
    <location>
        <begin position="50"/>
        <end position="70"/>
    </location>
</feature>
<gene>
    <name evidence="2" type="ORF">BGT96224V2_LOCUS3503</name>
</gene>
<organism evidence="2">
    <name type="scientific">Blumeria graminis f. sp. tritici 96224</name>
    <dbReference type="NCBI Taxonomy" id="1268274"/>
    <lineage>
        <taxon>Eukaryota</taxon>
        <taxon>Fungi</taxon>
        <taxon>Dikarya</taxon>
        <taxon>Ascomycota</taxon>
        <taxon>Pezizomycotina</taxon>
        <taxon>Leotiomycetes</taxon>
        <taxon>Erysiphales</taxon>
        <taxon>Erysiphaceae</taxon>
        <taxon>Blumeria</taxon>
    </lineage>
</organism>
<proteinExistence type="predicted"/>
<dbReference type="AlphaFoldDB" id="A0A381L9Q4"/>
<feature type="transmembrane region" description="Helical" evidence="1">
    <location>
        <begin position="183"/>
        <end position="211"/>
    </location>
</feature>
<feature type="transmembrane region" description="Helical" evidence="1">
    <location>
        <begin position="91"/>
        <end position="108"/>
    </location>
</feature>
<dbReference type="EMBL" id="UIGY01000079">
    <property type="protein sequence ID" value="SUZ10337.1"/>
    <property type="molecule type" value="Genomic_DNA"/>
</dbReference>